<organism evidence="3">
    <name type="scientific">Drosophila grimshawi</name>
    <name type="common">Hawaiian fruit fly</name>
    <name type="synonym">Idiomyia grimshawi</name>
    <dbReference type="NCBI Taxonomy" id="7222"/>
    <lineage>
        <taxon>Eukaryota</taxon>
        <taxon>Metazoa</taxon>
        <taxon>Ecdysozoa</taxon>
        <taxon>Arthropoda</taxon>
        <taxon>Hexapoda</taxon>
        <taxon>Insecta</taxon>
        <taxon>Pterygota</taxon>
        <taxon>Neoptera</taxon>
        <taxon>Endopterygota</taxon>
        <taxon>Diptera</taxon>
        <taxon>Brachycera</taxon>
        <taxon>Muscomorpha</taxon>
        <taxon>Ephydroidea</taxon>
        <taxon>Drosophilidae</taxon>
        <taxon>Drosophila</taxon>
        <taxon>Hawaiian Drosophila</taxon>
    </lineage>
</organism>
<gene>
    <name evidence="2" type="primary">Dgri\GH13259</name>
    <name evidence="2" type="ORF">Dgri_GH13259</name>
</gene>
<proteinExistence type="predicted"/>
<dbReference type="Proteomes" id="UP000001070">
    <property type="component" value="Unassembled WGS sequence"/>
</dbReference>
<evidence type="ECO:0000256" key="1">
    <source>
        <dbReference type="SAM" id="SignalP"/>
    </source>
</evidence>
<reference evidence="2 3" key="1">
    <citation type="journal article" date="2007" name="Nature">
        <title>Evolution of genes and genomes on the Drosophila phylogeny.</title>
        <authorList>
            <consortium name="Drosophila 12 Genomes Consortium"/>
            <person name="Clark A.G."/>
            <person name="Eisen M.B."/>
            <person name="Smith D.R."/>
            <person name="Bergman C.M."/>
            <person name="Oliver B."/>
            <person name="Markow T.A."/>
            <person name="Kaufman T.C."/>
            <person name="Kellis M."/>
            <person name="Gelbart W."/>
            <person name="Iyer V.N."/>
            <person name="Pollard D.A."/>
            <person name="Sackton T.B."/>
            <person name="Larracuente A.M."/>
            <person name="Singh N.D."/>
            <person name="Abad J.P."/>
            <person name="Abt D.N."/>
            <person name="Adryan B."/>
            <person name="Aguade M."/>
            <person name="Akashi H."/>
            <person name="Anderson W.W."/>
            <person name="Aquadro C.F."/>
            <person name="Ardell D.H."/>
            <person name="Arguello R."/>
            <person name="Artieri C.G."/>
            <person name="Barbash D.A."/>
            <person name="Barker D."/>
            <person name="Barsanti P."/>
            <person name="Batterham P."/>
            <person name="Batzoglou S."/>
            <person name="Begun D."/>
            <person name="Bhutkar A."/>
            <person name="Blanco E."/>
            <person name="Bosak S.A."/>
            <person name="Bradley R.K."/>
            <person name="Brand A.D."/>
            <person name="Brent M.R."/>
            <person name="Brooks A.N."/>
            <person name="Brown R.H."/>
            <person name="Butlin R.K."/>
            <person name="Caggese C."/>
            <person name="Calvi B.R."/>
            <person name="Bernardo de Carvalho A."/>
            <person name="Caspi A."/>
            <person name="Castrezana S."/>
            <person name="Celniker S.E."/>
            <person name="Chang J.L."/>
            <person name="Chapple C."/>
            <person name="Chatterji S."/>
            <person name="Chinwalla A."/>
            <person name="Civetta A."/>
            <person name="Clifton S.W."/>
            <person name="Comeron J.M."/>
            <person name="Costello J.C."/>
            <person name="Coyne J.A."/>
            <person name="Daub J."/>
            <person name="David R.G."/>
            <person name="Delcher A.L."/>
            <person name="Delehaunty K."/>
            <person name="Do C.B."/>
            <person name="Ebling H."/>
            <person name="Edwards K."/>
            <person name="Eickbush T."/>
            <person name="Evans J.D."/>
            <person name="Filipski A."/>
            <person name="Findeiss S."/>
            <person name="Freyhult E."/>
            <person name="Fulton L."/>
            <person name="Fulton R."/>
            <person name="Garcia A.C."/>
            <person name="Gardiner A."/>
            <person name="Garfield D.A."/>
            <person name="Garvin B.E."/>
            <person name="Gibson G."/>
            <person name="Gilbert D."/>
            <person name="Gnerre S."/>
            <person name="Godfrey J."/>
            <person name="Good R."/>
            <person name="Gotea V."/>
            <person name="Gravely B."/>
            <person name="Greenberg A.J."/>
            <person name="Griffiths-Jones S."/>
            <person name="Gross S."/>
            <person name="Guigo R."/>
            <person name="Gustafson E.A."/>
            <person name="Haerty W."/>
            <person name="Hahn M.W."/>
            <person name="Halligan D.L."/>
            <person name="Halpern A.L."/>
            <person name="Halter G.M."/>
            <person name="Han M.V."/>
            <person name="Heger A."/>
            <person name="Hillier L."/>
            <person name="Hinrichs A.S."/>
            <person name="Holmes I."/>
            <person name="Hoskins R.A."/>
            <person name="Hubisz M.J."/>
            <person name="Hultmark D."/>
            <person name="Huntley M.A."/>
            <person name="Jaffe D.B."/>
            <person name="Jagadeeshan S."/>
            <person name="Jeck W.R."/>
            <person name="Johnson J."/>
            <person name="Jones C.D."/>
            <person name="Jordan W.C."/>
            <person name="Karpen G.H."/>
            <person name="Kataoka E."/>
            <person name="Keightley P.D."/>
            <person name="Kheradpour P."/>
            <person name="Kirkness E.F."/>
            <person name="Koerich L.B."/>
            <person name="Kristiansen K."/>
            <person name="Kudrna D."/>
            <person name="Kulathinal R.J."/>
            <person name="Kumar S."/>
            <person name="Kwok R."/>
            <person name="Lander E."/>
            <person name="Langley C.H."/>
            <person name="Lapoint R."/>
            <person name="Lazzaro B.P."/>
            <person name="Lee S.J."/>
            <person name="Levesque L."/>
            <person name="Li R."/>
            <person name="Lin C.F."/>
            <person name="Lin M.F."/>
            <person name="Lindblad-Toh K."/>
            <person name="Llopart A."/>
            <person name="Long M."/>
            <person name="Low L."/>
            <person name="Lozovsky E."/>
            <person name="Lu J."/>
            <person name="Luo M."/>
            <person name="Machado C.A."/>
            <person name="Makalowski W."/>
            <person name="Marzo M."/>
            <person name="Matsuda M."/>
            <person name="Matzkin L."/>
            <person name="McAllister B."/>
            <person name="McBride C.S."/>
            <person name="McKernan B."/>
            <person name="McKernan K."/>
            <person name="Mendez-Lago M."/>
            <person name="Minx P."/>
            <person name="Mollenhauer M.U."/>
            <person name="Montooth K."/>
            <person name="Mount S.M."/>
            <person name="Mu X."/>
            <person name="Myers E."/>
            <person name="Negre B."/>
            <person name="Newfeld S."/>
            <person name="Nielsen R."/>
            <person name="Noor M.A."/>
            <person name="O'Grady P."/>
            <person name="Pachter L."/>
            <person name="Papaceit M."/>
            <person name="Parisi M.J."/>
            <person name="Parisi M."/>
            <person name="Parts L."/>
            <person name="Pedersen J.S."/>
            <person name="Pesole G."/>
            <person name="Phillippy A.M."/>
            <person name="Ponting C.P."/>
            <person name="Pop M."/>
            <person name="Porcelli D."/>
            <person name="Powell J.R."/>
            <person name="Prohaska S."/>
            <person name="Pruitt K."/>
            <person name="Puig M."/>
            <person name="Quesneville H."/>
            <person name="Ram K.R."/>
            <person name="Rand D."/>
            <person name="Rasmussen M.D."/>
            <person name="Reed L.K."/>
            <person name="Reenan R."/>
            <person name="Reily A."/>
            <person name="Remington K.A."/>
            <person name="Rieger T.T."/>
            <person name="Ritchie M.G."/>
            <person name="Robin C."/>
            <person name="Rogers Y.H."/>
            <person name="Rohde C."/>
            <person name="Rozas J."/>
            <person name="Rubenfield M.J."/>
            <person name="Ruiz A."/>
            <person name="Russo S."/>
            <person name="Salzberg S.L."/>
            <person name="Sanchez-Gracia A."/>
            <person name="Saranga D.J."/>
            <person name="Sato H."/>
            <person name="Schaeffer S.W."/>
            <person name="Schatz M.C."/>
            <person name="Schlenke T."/>
            <person name="Schwartz R."/>
            <person name="Segarra C."/>
            <person name="Singh R.S."/>
            <person name="Sirot L."/>
            <person name="Sirota M."/>
            <person name="Sisneros N.B."/>
            <person name="Smith C.D."/>
            <person name="Smith T.F."/>
            <person name="Spieth J."/>
            <person name="Stage D.E."/>
            <person name="Stark A."/>
            <person name="Stephan W."/>
            <person name="Strausberg R.L."/>
            <person name="Strempel S."/>
            <person name="Sturgill D."/>
            <person name="Sutton G."/>
            <person name="Sutton G.G."/>
            <person name="Tao W."/>
            <person name="Teichmann S."/>
            <person name="Tobari Y.N."/>
            <person name="Tomimura Y."/>
            <person name="Tsolas J.M."/>
            <person name="Valente V.L."/>
            <person name="Venter E."/>
            <person name="Venter J.C."/>
            <person name="Vicario S."/>
            <person name="Vieira F.G."/>
            <person name="Vilella A.J."/>
            <person name="Villasante A."/>
            <person name="Walenz B."/>
            <person name="Wang J."/>
            <person name="Wasserman M."/>
            <person name="Watts T."/>
            <person name="Wilson D."/>
            <person name="Wilson R.K."/>
            <person name="Wing R.A."/>
            <person name="Wolfner M.F."/>
            <person name="Wong A."/>
            <person name="Wong G.K."/>
            <person name="Wu C.I."/>
            <person name="Wu G."/>
            <person name="Yamamoto D."/>
            <person name="Yang H.P."/>
            <person name="Yang S.P."/>
            <person name="Yorke J.A."/>
            <person name="Yoshida K."/>
            <person name="Zdobnov E."/>
            <person name="Zhang P."/>
            <person name="Zhang Y."/>
            <person name="Zimin A.V."/>
            <person name="Baldwin J."/>
            <person name="Abdouelleil A."/>
            <person name="Abdulkadir J."/>
            <person name="Abebe A."/>
            <person name="Abera B."/>
            <person name="Abreu J."/>
            <person name="Acer S.C."/>
            <person name="Aftuck L."/>
            <person name="Alexander A."/>
            <person name="An P."/>
            <person name="Anderson E."/>
            <person name="Anderson S."/>
            <person name="Arachi H."/>
            <person name="Azer M."/>
            <person name="Bachantsang P."/>
            <person name="Barry A."/>
            <person name="Bayul T."/>
            <person name="Berlin A."/>
            <person name="Bessette D."/>
            <person name="Bloom T."/>
            <person name="Blye J."/>
            <person name="Boguslavskiy L."/>
            <person name="Bonnet C."/>
            <person name="Boukhgalter B."/>
            <person name="Bourzgui I."/>
            <person name="Brown A."/>
            <person name="Cahill P."/>
            <person name="Channer S."/>
            <person name="Cheshatsang Y."/>
            <person name="Chuda L."/>
            <person name="Citroen M."/>
            <person name="Collymore A."/>
            <person name="Cooke P."/>
            <person name="Costello M."/>
            <person name="D'Aco K."/>
            <person name="Daza R."/>
            <person name="De Haan G."/>
            <person name="DeGray S."/>
            <person name="DeMaso C."/>
            <person name="Dhargay N."/>
            <person name="Dooley K."/>
            <person name="Dooley E."/>
            <person name="Doricent M."/>
            <person name="Dorje P."/>
            <person name="Dorjee K."/>
            <person name="Dupes A."/>
            <person name="Elong R."/>
            <person name="Falk J."/>
            <person name="Farina A."/>
            <person name="Faro S."/>
            <person name="Ferguson D."/>
            <person name="Fisher S."/>
            <person name="Foley C.D."/>
            <person name="Franke A."/>
            <person name="Friedrich D."/>
            <person name="Gadbois L."/>
            <person name="Gearin G."/>
            <person name="Gearin C.R."/>
            <person name="Giannoukos G."/>
            <person name="Goode T."/>
            <person name="Graham J."/>
            <person name="Grandbois E."/>
            <person name="Grewal S."/>
            <person name="Gyaltsen K."/>
            <person name="Hafez N."/>
            <person name="Hagos B."/>
            <person name="Hall J."/>
            <person name="Henson C."/>
            <person name="Hollinger A."/>
            <person name="Honan T."/>
            <person name="Huard M.D."/>
            <person name="Hughes L."/>
            <person name="Hurhula B."/>
            <person name="Husby M.E."/>
            <person name="Kamat A."/>
            <person name="Kanga B."/>
            <person name="Kashin S."/>
            <person name="Khazanovich D."/>
            <person name="Kisner P."/>
            <person name="Lance K."/>
            <person name="Lara M."/>
            <person name="Lee W."/>
            <person name="Lennon N."/>
            <person name="Letendre F."/>
            <person name="LeVine R."/>
            <person name="Lipovsky A."/>
            <person name="Liu X."/>
            <person name="Liu J."/>
            <person name="Liu S."/>
            <person name="Lokyitsang T."/>
            <person name="Lokyitsang Y."/>
            <person name="Lubonja R."/>
            <person name="Lui A."/>
            <person name="MacDonald P."/>
            <person name="Magnisalis V."/>
            <person name="Maru K."/>
            <person name="Matthews C."/>
            <person name="McCusker W."/>
            <person name="McDonough S."/>
            <person name="Mehta T."/>
            <person name="Meldrim J."/>
            <person name="Meneus L."/>
            <person name="Mihai O."/>
            <person name="Mihalev A."/>
            <person name="Mihova T."/>
            <person name="Mittelman R."/>
            <person name="Mlenga V."/>
            <person name="Montmayeur A."/>
            <person name="Mulrain L."/>
            <person name="Navidi A."/>
            <person name="Naylor J."/>
            <person name="Negash T."/>
            <person name="Nguyen T."/>
            <person name="Nguyen N."/>
            <person name="Nicol R."/>
            <person name="Norbu C."/>
            <person name="Norbu N."/>
            <person name="Novod N."/>
            <person name="O'Neill B."/>
            <person name="Osman S."/>
            <person name="Markiewicz E."/>
            <person name="Oyono O.L."/>
            <person name="Patti C."/>
            <person name="Phunkhang P."/>
            <person name="Pierre F."/>
            <person name="Priest M."/>
            <person name="Raghuraman S."/>
            <person name="Rege F."/>
            <person name="Reyes R."/>
            <person name="Rise C."/>
            <person name="Rogov P."/>
            <person name="Ross K."/>
            <person name="Ryan E."/>
            <person name="Settipalli S."/>
            <person name="Shea T."/>
            <person name="Sherpa N."/>
            <person name="Shi L."/>
            <person name="Shih D."/>
            <person name="Sparrow T."/>
            <person name="Spaulding J."/>
            <person name="Stalker J."/>
            <person name="Stange-Thomann N."/>
            <person name="Stavropoulos S."/>
            <person name="Stone C."/>
            <person name="Strader C."/>
            <person name="Tesfaye S."/>
            <person name="Thomson T."/>
            <person name="Thoulutsang Y."/>
            <person name="Thoulutsang D."/>
            <person name="Topham K."/>
            <person name="Topping I."/>
            <person name="Tsamla T."/>
            <person name="Vassiliev H."/>
            <person name="Vo A."/>
            <person name="Wangchuk T."/>
            <person name="Wangdi T."/>
            <person name="Weiand M."/>
            <person name="Wilkinson J."/>
            <person name="Wilson A."/>
            <person name="Yadav S."/>
            <person name="Young G."/>
            <person name="Yu Q."/>
            <person name="Zembek L."/>
            <person name="Zhong D."/>
            <person name="Zimmer A."/>
            <person name="Zwirko Z."/>
            <person name="Jaffe D.B."/>
            <person name="Alvarez P."/>
            <person name="Brockman W."/>
            <person name="Butler J."/>
            <person name="Chin C."/>
            <person name="Gnerre S."/>
            <person name="Grabherr M."/>
            <person name="Kleber M."/>
            <person name="Mauceli E."/>
            <person name="MacCallum I."/>
        </authorList>
    </citation>
    <scope>NUCLEOTIDE SEQUENCE [LARGE SCALE GENOMIC DNA]</scope>
    <source>
        <strain evidence="3">Tucson 15287-2541.00</strain>
    </source>
</reference>
<dbReference type="KEGG" id="dgr:6566452"/>
<dbReference type="EMBL" id="CH916372">
    <property type="protein sequence ID" value="EDV99045.1"/>
    <property type="molecule type" value="Genomic_DNA"/>
</dbReference>
<protein>
    <submittedName>
        <fullName evidence="2">GH13259</fullName>
    </submittedName>
</protein>
<feature type="signal peptide" evidence="1">
    <location>
        <begin position="1"/>
        <end position="19"/>
    </location>
</feature>
<sequence>MGKKLVFTLVLASFVGSFAVDGLRCYTCNSPTISCNAPYSQVCNSAVANQTSNWLRTIHSDVPDVNSNNFTCMEQFYNASNNVREILGCVHSVIPVCNLTVSTQWTQNCRTCNWDNCNRNPAGTHSRSTYTIMASTMALLLVKLSIKDII</sequence>
<dbReference type="HOGENOM" id="CLU_1715183_0_0_1"/>
<dbReference type="InParanoid" id="B4JQ65"/>
<feature type="chain" id="PRO_5002809287" evidence="1">
    <location>
        <begin position="20"/>
        <end position="150"/>
    </location>
</feature>
<dbReference type="OrthoDB" id="7854956at2759"/>
<accession>B4JQ65</accession>
<evidence type="ECO:0000313" key="2">
    <source>
        <dbReference type="EMBL" id="EDV99045.1"/>
    </source>
</evidence>
<dbReference type="STRING" id="7222.B4JQ65"/>
<dbReference type="AlphaFoldDB" id="B4JQ65"/>
<dbReference type="OMA" id="DIRICAR"/>
<name>B4JQ65_DROGR</name>
<keyword evidence="1" id="KW-0732">Signal</keyword>
<evidence type="ECO:0000313" key="3">
    <source>
        <dbReference type="Proteomes" id="UP000001070"/>
    </source>
</evidence>
<dbReference type="PhylomeDB" id="B4JQ65"/>
<dbReference type="eggNOG" id="ENOG502TG1D">
    <property type="taxonomic scope" value="Eukaryota"/>
</dbReference>
<keyword evidence="3" id="KW-1185">Reference proteome</keyword>